<evidence type="ECO:0000256" key="1">
    <source>
        <dbReference type="SAM" id="MobiDB-lite"/>
    </source>
</evidence>
<dbReference type="InterPro" id="IPR058488">
    <property type="entry name" value="DUF8175"/>
</dbReference>
<evidence type="ECO:0000313" key="4">
    <source>
        <dbReference type="EMBL" id="RRO85729.1"/>
    </source>
</evidence>
<dbReference type="Proteomes" id="UP000276526">
    <property type="component" value="Unassembled WGS sequence"/>
</dbReference>
<feature type="chain" id="PRO_5039275110" description="DUF8175 domain-containing protein" evidence="2">
    <location>
        <begin position="18"/>
        <end position="199"/>
    </location>
</feature>
<feature type="domain" description="DUF8175" evidence="3">
    <location>
        <begin position="19"/>
        <end position="186"/>
    </location>
</feature>
<sequence>MVAAMVAGLVAAGVTVAGCSSPDDQGESGVDVSAPPTNVTWQQVGPAQAPKADQGPVKTGSSGEAVGFEHSPQGVGLAAMNTPLRVALAGDQSWPVVIRESVVPNRARDELVNDRAAYQVTEFDRDLAPQLAGYRITDYTDAAAGVEVFASYSDQSKSSSFYQMVWSSGDWKLDLSADKAGTVSSIDQFPDEMVKVAKA</sequence>
<dbReference type="AlphaFoldDB" id="A0A3R8PGI8"/>
<accession>A0A3R8PGI8</accession>
<name>A0A3R8PGI8_9CORY</name>
<protein>
    <recommendedName>
        <fullName evidence="3">DUF8175 domain-containing protein</fullName>
    </recommendedName>
</protein>
<feature type="signal peptide" evidence="2">
    <location>
        <begin position="1"/>
        <end position="17"/>
    </location>
</feature>
<evidence type="ECO:0000259" key="3">
    <source>
        <dbReference type="Pfam" id="PF26526"/>
    </source>
</evidence>
<evidence type="ECO:0000313" key="5">
    <source>
        <dbReference type="Proteomes" id="UP000276526"/>
    </source>
</evidence>
<keyword evidence="2" id="KW-0732">Signal</keyword>
<reference evidence="4 5" key="1">
    <citation type="submission" date="2018-01" db="EMBL/GenBank/DDBJ databases">
        <title>Twenty Corynebacterium bovis Genomes.</title>
        <authorList>
            <person name="Gulvik C.A."/>
        </authorList>
    </citation>
    <scope>NUCLEOTIDE SEQUENCE [LARGE SCALE GENOMIC DNA]</scope>
    <source>
        <strain evidence="4 5">F6900</strain>
    </source>
</reference>
<organism evidence="4 5">
    <name type="scientific">Corynebacterium bovis</name>
    <dbReference type="NCBI Taxonomy" id="36808"/>
    <lineage>
        <taxon>Bacteria</taxon>
        <taxon>Bacillati</taxon>
        <taxon>Actinomycetota</taxon>
        <taxon>Actinomycetes</taxon>
        <taxon>Mycobacteriales</taxon>
        <taxon>Corynebacteriaceae</taxon>
        <taxon>Corynebacterium</taxon>
    </lineage>
</organism>
<feature type="compositionally biased region" description="Polar residues" evidence="1">
    <location>
        <begin position="35"/>
        <end position="45"/>
    </location>
</feature>
<comment type="caution">
    <text evidence="4">The sequence shown here is derived from an EMBL/GenBank/DDBJ whole genome shotgun (WGS) entry which is preliminary data.</text>
</comment>
<evidence type="ECO:0000256" key="2">
    <source>
        <dbReference type="SAM" id="SignalP"/>
    </source>
</evidence>
<dbReference type="Pfam" id="PF26526">
    <property type="entry name" value="DUF8175"/>
    <property type="match status" value="1"/>
</dbReference>
<feature type="region of interest" description="Disordered" evidence="1">
    <location>
        <begin position="20"/>
        <end position="70"/>
    </location>
</feature>
<gene>
    <name evidence="4" type="ORF">CXF48_09765</name>
</gene>
<proteinExistence type="predicted"/>
<dbReference type="EMBL" id="PQNK01000018">
    <property type="protein sequence ID" value="RRO85729.1"/>
    <property type="molecule type" value="Genomic_DNA"/>
</dbReference>